<dbReference type="InterPro" id="IPR053842">
    <property type="entry name" value="NikA-like"/>
</dbReference>
<dbReference type="KEGG" id="ngl:RG1141_CH23620"/>
<dbReference type="eggNOG" id="ENOG5032CZS">
    <property type="taxonomic scope" value="Bacteria"/>
</dbReference>
<proteinExistence type="predicted"/>
<dbReference type="AlphaFoldDB" id="A0A068TBF9"/>
<organism evidence="2 3">
    <name type="scientific">Neorhizobium galegae bv. officinalis bv. officinalis str. HAMBI 1141</name>
    <dbReference type="NCBI Taxonomy" id="1028801"/>
    <lineage>
        <taxon>Bacteria</taxon>
        <taxon>Pseudomonadati</taxon>
        <taxon>Pseudomonadota</taxon>
        <taxon>Alphaproteobacteria</taxon>
        <taxon>Hyphomicrobiales</taxon>
        <taxon>Rhizobiaceae</taxon>
        <taxon>Rhizobium/Agrobacterium group</taxon>
        <taxon>Neorhizobium</taxon>
    </lineage>
</organism>
<dbReference type="RefSeq" id="WP_244447420.1">
    <property type="nucleotide sequence ID" value="NZ_HG938355.1"/>
</dbReference>
<dbReference type="Proteomes" id="UP000028186">
    <property type="component" value="Chromosome I"/>
</dbReference>
<reference evidence="3" key="1">
    <citation type="journal article" date="2014" name="BMC Genomics">
        <title>Genome sequencing of two Neorhizobium galegae strains reveals a noeT gene responsible for the unusual acetylation of the nodulation factors.</title>
        <authorList>
            <person name="Osterman J."/>
            <person name="Marsh J."/>
            <person name="Laine P.K."/>
            <person name="Zeng Z."/>
            <person name="Alatalo E."/>
            <person name="Sullivan J.T."/>
            <person name="Young J.P."/>
            <person name="Thomas-Oates J."/>
            <person name="Paulin L."/>
            <person name="Lindstrom K."/>
        </authorList>
    </citation>
    <scope>NUCLEOTIDE SEQUENCE [LARGE SCALE GENOMIC DNA]</scope>
    <source>
        <strain evidence="3">HAMBI 1141</strain>
    </source>
</reference>
<accession>A0A068TBF9</accession>
<sequence>MTAGDLKGARRPLSYGEPSDREPCEGRQASPSNPTKSTRRSPKGDLNAVVVFRCTASEKQALTARAARAGLPFATLMREALGLTEARRRRPVPKVDPELVRAVAQIGGNLNQIARWLNTAQAQGQVSAIDAITVAARLVAIERALSATLEQFTAKDGAPC</sequence>
<feature type="region of interest" description="Disordered" evidence="1">
    <location>
        <begin position="1"/>
        <end position="44"/>
    </location>
</feature>
<dbReference type="Pfam" id="PF21983">
    <property type="entry name" value="NikA-like"/>
    <property type="match status" value="1"/>
</dbReference>
<evidence type="ECO:0000313" key="3">
    <source>
        <dbReference type="Proteomes" id="UP000028186"/>
    </source>
</evidence>
<gene>
    <name evidence="2" type="primary">mbeC</name>
    <name evidence="2" type="ORF">RG1141_CH23620</name>
</gene>
<dbReference type="PATRIC" id="fig|1028801.3.peg.2405"/>
<protein>
    <submittedName>
        <fullName evidence="2">Putative mobilization protein MbeC</fullName>
    </submittedName>
</protein>
<name>A0A068TBF9_NEOGA</name>
<dbReference type="HOGENOM" id="CLU_1711539_0_0_5"/>
<dbReference type="EMBL" id="HG938355">
    <property type="protein sequence ID" value="CDN54700.1"/>
    <property type="molecule type" value="Genomic_DNA"/>
</dbReference>
<evidence type="ECO:0000313" key="2">
    <source>
        <dbReference type="EMBL" id="CDN54700.1"/>
    </source>
</evidence>
<evidence type="ECO:0000256" key="1">
    <source>
        <dbReference type="SAM" id="MobiDB-lite"/>
    </source>
</evidence>